<evidence type="ECO:0000256" key="4">
    <source>
        <dbReference type="PIRSR" id="PIRSR004846-1"/>
    </source>
</evidence>
<dbReference type="SUPFAM" id="SSF53850">
    <property type="entry name" value="Periplasmic binding protein-like II"/>
    <property type="match status" value="1"/>
</dbReference>
<evidence type="ECO:0000256" key="1">
    <source>
        <dbReference type="ARBA" id="ARBA00009175"/>
    </source>
</evidence>
<evidence type="ECO:0000256" key="3">
    <source>
        <dbReference type="ARBA" id="ARBA00022729"/>
    </source>
</evidence>
<keyword evidence="4" id="KW-0500">Molybdenum</keyword>
<dbReference type="Proteomes" id="UP000434850">
    <property type="component" value="Unassembled WGS sequence"/>
</dbReference>
<protein>
    <submittedName>
        <fullName evidence="6">Molybdate ABC transporter substrate-binding protein</fullName>
    </submittedName>
</protein>
<feature type="signal peptide" evidence="5">
    <location>
        <begin position="1"/>
        <end position="18"/>
    </location>
</feature>
<evidence type="ECO:0000256" key="2">
    <source>
        <dbReference type="ARBA" id="ARBA00022723"/>
    </source>
</evidence>
<dbReference type="PIRSF" id="PIRSF004846">
    <property type="entry name" value="ModA"/>
    <property type="match status" value="1"/>
</dbReference>
<dbReference type="Pfam" id="PF13531">
    <property type="entry name" value="SBP_bac_11"/>
    <property type="match status" value="1"/>
</dbReference>
<gene>
    <name evidence="6" type="primary">modA</name>
    <name evidence="6" type="ORF">GO816_14310</name>
</gene>
<dbReference type="GO" id="GO:0015689">
    <property type="term" value="P:molybdate ion transport"/>
    <property type="evidence" value="ECO:0007669"/>
    <property type="project" value="InterPro"/>
</dbReference>
<accession>A0A6I4IFI3</accession>
<comment type="caution">
    <text evidence="6">The sequence shown here is derived from an EMBL/GenBank/DDBJ whole genome shotgun (WGS) entry which is preliminary data.</text>
</comment>
<dbReference type="RefSeq" id="WP_157542617.1">
    <property type="nucleotide sequence ID" value="NZ_WQLA01000005.1"/>
</dbReference>
<dbReference type="PANTHER" id="PTHR30632:SF14">
    <property type="entry name" value="TUNGSTATE_MOLYBDATE_CHROMATE-BINDING PROTEIN MODA"/>
    <property type="match status" value="1"/>
</dbReference>
<comment type="similarity">
    <text evidence="1">Belongs to the bacterial solute-binding protein ModA family.</text>
</comment>
<name>A0A6I4IFI3_9SPHI</name>
<feature type="chain" id="PRO_5026131725" evidence="5">
    <location>
        <begin position="19"/>
        <end position="244"/>
    </location>
</feature>
<dbReference type="EMBL" id="WQLA01000005">
    <property type="protein sequence ID" value="MVN92306.1"/>
    <property type="molecule type" value="Genomic_DNA"/>
</dbReference>
<feature type="binding site" evidence="4">
    <location>
        <position position="160"/>
    </location>
    <ligand>
        <name>molybdate</name>
        <dbReference type="ChEBI" id="CHEBI:36264"/>
    </ligand>
</feature>
<dbReference type="InterPro" id="IPR005950">
    <property type="entry name" value="ModA"/>
</dbReference>
<reference evidence="6 7" key="1">
    <citation type="submission" date="2019-12" db="EMBL/GenBank/DDBJ databases">
        <title>Mucilaginibacter sp. HME9299 genome sequencing and assembly.</title>
        <authorList>
            <person name="Kang H."/>
            <person name="Kim H."/>
            <person name="Joh K."/>
        </authorList>
    </citation>
    <scope>NUCLEOTIDE SEQUENCE [LARGE SCALE GENOMIC DNA]</scope>
    <source>
        <strain evidence="6 7">HME9299</strain>
    </source>
</reference>
<organism evidence="6 7">
    <name type="scientific">Mucilaginibacter aquatilis</name>
    <dbReference type="NCBI Taxonomy" id="1517760"/>
    <lineage>
        <taxon>Bacteria</taxon>
        <taxon>Pseudomonadati</taxon>
        <taxon>Bacteroidota</taxon>
        <taxon>Sphingobacteriia</taxon>
        <taxon>Sphingobacteriales</taxon>
        <taxon>Sphingobacteriaceae</taxon>
        <taxon>Mucilaginibacter</taxon>
    </lineage>
</organism>
<dbReference type="GO" id="GO:0046872">
    <property type="term" value="F:metal ion binding"/>
    <property type="evidence" value="ECO:0007669"/>
    <property type="project" value="UniProtKB-KW"/>
</dbReference>
<evidence type="ECO:0000313" key="6">
    <source>
        <dbReference type="EMBL" id="MVN92306.1"/>
    </source>
</evidence>
<dbReference type="OrthoDB" id="9785015at2"/>
<dbReference type="InterPro" id="IPR050682">
    <property type="entry name" value="ModA/WtpA"/>
</dbReference>
<dbReference type="AlphaFoldDB" id="A0A6I4IFI3"/>
<keyword evidence="3 5" id="KW-0732">Signal</keyword>
<dbReference type="InterPro" id="IPR044084">
    <property type="entry name" value="AvModA-like_subst-bd"/>
</dbReference>
<dbReference type="CDD" id="cd13539">
    <property type="entry name" value="PBP2_AvModA"/>
    <property type="match status" value="1"/>
</dbReference>
<feature type="binding site" evidence="4">
    <location>
        <position position="55"/>
    </location>
    <ligand>
        <name>molybdate</name>
        <dbReference type="ChEBI" id="CHEBI:36264"/>
    </ligand>
</feature>
<keyword evidence="7" id="KW-1185">Reference proteome</keyword>
<evidence type="ECO:0000256" key="5">
    <source>
        <dbReference type="SAM" id="SignalP"/>
    </source>
</evidence>
<dbReference type="PANTHER" id="PTHR30632">
    <property type="entry name" value="MOLYBDATE-BINDING PERIPLASMIC PROTEIN"/>
    <property type="match status" value="1"/>
</dbReference>
<dbReference type="GO" id="GO:0030973">
    <property type="term" value="F:molybdate ion binding"/>
    <property type="evidence" value="ECO:0007669"/>
    <property type="project" value="InterPro"/>
</dbReference>
<dbReference type="Gene3D" id="3.40.190.10">
    <property type="entry name" value="Periplasmic binding protein-like II"/>
    <property type="match status" value="2"/>
</dbReference>
<keyword evidence="2 4" id="KW-0479">Metal-binding</keyword>
<dbReference type="NCBIfam" id="TIGR01256">
    <property type="entry name" value="modA"/>
    <property type="match status" value="1"/>
</dbReference>
<proteinExistence type="inferred from homology"/>
<evidence type="ECO:0000313" key="7">
    <source>
        <dbReference type="Proteomes" id="UP000434850"/>
    </source>
</evidence>
<sequence length="244" mass="26880">MKFKIALYVLLLPITTYAQNLRVAVAANAQYVSEALVKEFKKQTGVEVQLIVGASGKFTAQIQEGAPFDVFMSADMVYPQRLYEKKLTVSAPKVYACGTLVLWSTKLKQPLISSLTQQSISKIAVANPKLAPYGTATMQALKQLNLLNALQPKIVYGESIAQVNQYLLTGVADAAFTAKAVVMHGENKNKGSWTDVDSKLYKPIAQGVVILKNADKQNMKYATMFYNFLFGSTAKHIFKAYGYK</sequence>